<name>A0A5C6CFI6_9BACT</name>
<keyword evidence="4" id="KW-1185">Reference proteome</keyword>
<dbReference type="Pfam" id="PF07963">
    <property type="entry name" value="N_methyl"/>
    <property type="match status" value="1"/>
</dbReference>
<dbReference type="OrthoDB" id="283383at2"/>
<dbReference type="InterPro" id="IPR012902">
    <property type="entry name" value="N_methyl_site"/>
</dbReference>
<dbReference type="PANTHER" id="PTHR30093">
    <property type="entry name" value="GENERAL SECRETION PATHWAY PROTEIN G"/>
    <property type="match status" value="1"/>
</dbReference>
<keyword evidence="2" id="KW-0472">Membrane</keyword>
<feature type="transmembrane region" description="Helical" evidence="2">
    <location>
        <begin position="29"/>
        <end position="51"/>
    </location>
</feature>
<evidence type="ECO:0000256" key="1">
    <source>
        <dbReference type="ARBA" id="ARBA00022481"/>
    </source>
</evidence>
<dbReference type="PROSITE" id="PS00409">
    <property type="entry name" value="PROKAR_NTER_METHYL"/>
    <property type="match status" value="1"/>
</dbReference>
<dbReference type="SUPFAM" id="SSF54523">
    <property type="entry name" value="Pili subunits"/>
    <property type="match status" value="1"/>
</dbReference>
<dbReference type="AlphaFoldDB" id="A0A5C6CFI6"/>
<evidence type="ECO:0000313" key="4">
    <source>
        <dbReference type="Proteomes" id="UP000316304"/>
    </source>
</evidence>
<dbReference type="Proteomes" id="UP000316304">
    <property type="component" value="Unassembled WGS sequence"/>
</dbReference>
<keyword evidence="2" id="KW-0812">Transmembrane</keyword>
<dbReference type="RefSeq" id="WP_146594722.1">
    <property type="nucleotide sequence ID" value="NZ_SJPT01000004.1"/>
</dbReference>
<gene>
    <name evidence="3" type="primary">pilE</name>
    <name evidence="3" type="ORF">Pla52o_24340</name>
</gene>
<dbReference type="GO" id="GO:0015627">
    <property type="term" value="C:type II protein secretion system complex"/>
    <property type="evidence" value="ECO:0007669"/>
    <property type="project" value="InterPro"/>
</dbReference>
<accession>A0A5C6CFI6</accession>
<comment type="caution">
    <text evidence="3">The sequence shown here is derived from an EMBL/GenBank/DDBJ whole genome shotgun (WGS) entry which is preliminary data.</text>
</comment>
<proteinExistence type="predicted"/>
<dbReference type="GO" id="GO:0015628">
    <property type="term" value="P:protein secretion by the type II secretion system"/>
    <property type="evidence" value="ECO:0007669"/>
    <property type="project" value="InterPro"/>
</dbReference>
<evidence type="ECO:0000313" key="3">
    <source>
        <dbReference type="EMBL" id="TWU22902.1"/>
    </source>
</evidence>
<reference evidence="3 4" key="1">
    <citation type="submission" date="2019-02" db="EMBL/GenBank/DDBJ databases">
        <title>Deep-cultivation of Planctomycetes and their phenomic and genomic characterization uncovers novel biology.</title>
        <authorList>
            <person name="Wiegand S."/>
            <person name="Jogler M."/>
            <person name="Boedeker C."/>
            <person name="Pinto D."/>
            <person name="Vollmers J."/>
            <person name="Rivas-Marin E."/>
            <person name="Kohn T."/>
            <person name="Peeters S.H."/>
            <person name="Heuer A."/>
            <person name="Rast P."/>
            <person name="Oberbeckmann S."/>
            <person name="Bunk B."/>
            <person name="Jeske O."/>
            <person name="Meyerdierks A."/>
            <person name="Storesund J.E."/>
            <person name="Kallscheuer N."/>
            <person name="Luecker S."/>
            <person name="Lage O.M."/>
            <person name="Pohl T."/>
            <person name="Merkel B.J."/>
            <person name="Hornburger P."/>
            <person name="Mueller R.-W."/>
            <person name="Bruemmer F."/>
            <person name="Labrenz M."/>
            <person name="Spormann A.M."/>
            <person name="Op Den Camp H."/>
            <person name="Overmann J."/>
            <person name="Amann R."/>
            <person name="Jetten M.S.M."/>
            <person name="Mascher T."/>
            <person name="Medema M.H."/>
            <person name="Devos D.P."/>
            <person name="Kaster A.-K."/>
            <person name="Ovreas L."/>
            <person name="Rohde M."/>
            <person name="Galperin M.Y."/>
            <person name="Jogler C."/>
        </authorList>
    </citation>
    <scope>NUCLEOTIDE SEQUENCE [LARGE SCALE GENOMIC DNA]</scope>
    <source>
        <strain evidence="3 4">Pla52o</strain>
    </source>
</reference>
<keyword evidence="2" id="KW-1133">Transmembrane helix</keyword>
<dbReference type="EMBL" id="SJPT01000004">
    <property type="protein sequence ID" value="TWU22902.1"/>
    <property type="molecule type" value="Genomic_DNA"/>
</dbReference>
<dbReference type="InterPro" id="IPR045584">
    <property type="entry name" value="Pilin-like"/>
</dbReference>
<dbReference type="NCBIfam" id="TIGR02532">
    <property type="entry name" value="IV_pilin_GFxxxE"/>
    <property type="match status" value="1"/>
</dbReference>
<dbReference type="PRINTS" id="PR00813">
    <property type="entry name" value="BCTERIALGSPG"/>
</dbReference>
<protein>
    <submittedName>
        <fullName evidence="3">Fimbrial protein</fullName>
    </submittedName>
</protein>
<organism evidence="3 4">
    <name type="scientific">Novipirellula galeiformis</name>
    <dbReference type="NCBI Taxonomy" id="2528004"/>
    <lineage>
        <taxon>Bacteria</taxon>
        <taxon>Pseudomonadati</taxon>
        <taxon>Planctomycetota</taxon>
        <taxon>Planctomycetia</taxon>
        <taxon>Pirellulales</taxon>
        <taxon>Pirellulaceae</taxon>
        <taxon>Novipirellula</taxon>
    </lineage>
</organism>
<sequence length="369" mass="39953">MSSHPLHGSFGSPHRHGFSHRHGFTLVEILVVITIIGILTAIAIPAINNAVRTARQTAIRMEVNSLEQAVEKYREKYGDYPPDFSDGAVVTRHYAKIFPRISANDSALLQNIVALQAVNPAEALVWALGGYSDDIQRPFTGPGGPLVWTGDGSNNYTDSGVSDADRRDPLKFQINNDRVNSFFDFEASRLSYSKPDSSATLTGTNRYLSTDGNPYMLTYAARSEGAPFVYFDSRTYTSSSGGFNGYSSGFGSVRPYISDQFVNNNTGADYTSAAAALAAWRFMKPDTFQIISAGLDDSFGNTLSNSGSPVYFQYPTGAAMSPSTSVDTPGGLLITGVSRYQETTFGSNETAQFDNITNFSNVTLIDDVP</sequence>
<keyword evidence="1" id="KW-0488">Methylation</keyword>
<evidence type="ECO:0000256" key="2">
    <source>
        <dbReference type="SAM" id="Phobius"/>
    </source>
</evidence>
<dbReference type="InterPro" id="IPR000983">
    <property type="entry name" value="Bac_GSPG_pilin"/>
</dbReference>
<dbReference type="Gene3D" id="3.30.700.10">
    <property type="entry name" value="Glycoprotein, Type 4 Pilin"/>
    <property type="match status" value="1"/>
</dbReference>
<dbReference type="PANTHER" id="PTHR30093:SF2">
    <property type="entry name" value="TYPE II SECRETION SYSTEM PROTEIN H"/>
    <property type="match status" value="1"/>
</dbReference>